<proteinExistence type="inferred from homology"/>
<evidence type="ECO:0000256" key="12">
    <source>
        <dbReference type="PROSITE-ProRule" id="PRU01360"/>
    </source>
</evidence>
<keyword evidence="9 12" id="KW-0472">Membrane</keyword>
<evidence type="ECO:0000256" key="3">
    <source>
        <dbReference type="ARBA" id="ARBA00022448"/>
    </source>
</evidence>
<dbReference type="Gene3D" id="3.55.50.30">
    <property type="match status" value="1"/>
</dbReference>
<dbReference type="GO" id="GO:0038023">
    <property type="term" value="F:signaling receptor activity"/>
    <property type="evidence" value="ECO:0007669"/>
    <property type="project" value="InterPro"/>
</dbReference>
<dbReference type="InterPro" id="IPR037066">
    <property type="entry name" value="Plug_dom_sf"/>
</dbReference>
<dbReference type="GO" id="GO:0015344">
    <property type="term" value="F:siderophore uptake transmembrane transporter activity"/>
    <property type="evidence" value="ECO:0007669"/>
    <property type="project" value="TreeGrafter"/>
</dbReference>
<dbReference type="NCBIfam" id="TIGR01783">
    <property type="entry name" value="TonB-siderophor"/>
    <property type="match status" value="1"/>
</dbReference>
<keyword evidence="5" id="KW-0406">Ion transport</keyword>
<sequence>MGDESSTDPLPIHTSIMPSTRRLARRRPAALRSQPPRPRAAAIAASAASAAPAASTMPRSLVRRLAGAVLLSALLPAPALADTAPATAQNASRRPFDVPAGPLEAALNRFGRDAGILLAFPADLTAGLTSGGVHGRFDVDGALDRLLAGTGLVALRQPGGGYTLQRAGKAAAQPAADGAELPTIAVRSSAIRAESYRPPQEAGVLRSEIPLLDTAQAVAIVPAQVLRDQRPRNLDDALANVSGITQGNTLAGTQDTIMKRGFGDNRDGSIMHNGMPVVQGRSFNAAVDSVEVLKGPTSLLYGLMDPGGVVNVVGKQPQLTRYSAVSVGGATYGHGKNGGNVTFDSTGAVGDTRLAYRLIVDQSNQQYWRNFGEYRQTFVAPSLAWYGRDTQVVLSYEYRRFHSPFDRGTALDPRTNAPLDIPARRRLDEPFNNMDGESHLAQLSVDHRIDADWIAHFGYSYNRETYDANQIRITGVNPTTGTLSRSNDATHGSLSTDSYGIAYVNGKLTLAGMRHDVQLGVDSEYRRIYRKDMLRQAVKTPFSYLEPVYGLLPPSSTVSASDSDQTDTLHDASAFFQDSIHVTDKWIVSGGMRFITYNQVAGRGRPFKANTDLSGSKWLPRAGVVYRWNDAFSLYGSYSQSLKPSSSIAPMGSGFVIDGATPPEESTAWEVGGKLDLPGGLTGTLALFNIDKKNVLVSQFNDATKLTDWRTSGKARSRGIELDVSGKLGERWNVIASYAYIDAKTIEDPLYAGNRLWNVARHTGSLAAVYDVGTLTGGDDLRIGAAARYVGARPGDSANSFTLPSYVLADAFATYDTRIGKQKLSFQLNVKNLFNRTYYPSSANRYFVAVGDARQVSLLTTLQF</sequence>
<feature type="domain" description="Secretin/TonB short N-terminal" evidence="15">
    <location>
        <begin position="116"/>
        <end position="167"/>
    </location>
</feature>
<evidence type="ECO:0000256" key="8">
    <source>
        <dbReference type="ARBA" id="ARBA00023077"/>
    </source>
</evidence>
<comment type="subcellular location">
    <subcellularLocation>
        <location evidence="1 12">Cell outer membrane</location>
        <topology evidence="1 12">Multi-pass membrane protein</topology>
    </subcellularLocation>
</comment>
<dbReference type="PANTHER" id="PTHR32552:SF85">
    <property type="entry name" value="BLL7968 PROTEIN"/>
    <property type="match status" value="1"/>
</dbReference>
<gene>
    <name evidence="16" type="ORF">WK67_10080</name>
</gene>
<dbReference type="GO" id="GO:0015891">
    <property type="term" value="P:siderophore transport"/>
    <property type="evidence" value="ECO:0007669"/>
    <property type="project" value="InterPro"/>
</dbReference>
<feature type="region of interest" description="Disordered" evidence="14">
    <location>
        <begin position="1"/>
        <end position="44"/>
    </location>
</feature>
<evidence type="ECO:0000256" key="4">
    <source>
        <dbReference type="ARBA" id="ARBA00022452"/>
    </source>
</evidence>
<dbReference type="PANTHER" id="PTHR32552">
    <property type="entry name" value="FERRICHROME IRON RECEPTOR-RELATED"/>
    <property type="match status" value="1"/>
</dbReference>
<dbReference type="InterPro" id="IPR000531">
    <property type="entry name" value="Beta-barrel_TonB"/>
</dbReference>
<name>A0AAU8UC31_9BURK</name>
<reference evidence="16 17" key="1">
    <citation type="submission" date="2015-12" db="EMBL/GenBank/DDBJ databases">
        <title>Diversity of Burkholderia near neighbor genomes.</title>
        <authorList>
            <person name="Sahl J."/>
            <person name="Wagner D."/>
            <person name="Keim P."/>
        </authorList>
    </citation>
    <scope>NUCLEOTIDE SEQUENCE [LARGE SCALE GENOMIC DNA]</scope>
    <source>
        <strain evidence="16 17">MSMB1189WGS</strain>
    </source>
</reference>
<dbReference type="PROSITE" id="PS52016">
    <property type="entry name" value="TONB_DEPENDENT_REC_3"/>
    <property type="match status" value="1"/>
</dbReference>
<keyword evidence="3 12" id="KW-0813">Transport</keyword>
<dbReference type="AlphaFoldDB" id="A0AAU8UC31"/>
<evidence type="ECO:0000256" key="10">
    <source>
        <dbReference type="ARBA" id="ARBA00023170"/>
    </source>
</evidence>
<evidence type="ECO:0000256" key="2">
    <source>
        <dbReference type="ARBA" id="ARBA00009810"/>
    </source>
</evidence>
<dbReference type="RefSeq" id="WP_069270064.1">
    <property type="nucleotide sequence ID" value="NZ_CP013446.1"/>
</dbReference>
<dbReference type="InterPro" id="IPR011662">
    <property type="entry name" value="Secretin/TonB_short_N"/>
</dbReference>
<evidence type="ECO:0000256" key="6">
    <source>
        <dbReference type="ARBA" id="ARBA00022692"/>
    </source>
</evidence>
<dbReference type="SMART" id="SM00965">
    <property type="entry name" value="STN"/>
    <property type="match status" value="1"/>
</dbReference>
<keyword evidence="8 13" id="KW-0798">TonB box</keyword>
<keyword evidence="7" id="KW-0408">Iron</keyword>
<dbReference type="Gene3D" id="2.40.170.20">
    <property type="entry name" value="TonB-dependent receptor, beta-barrel domain"/>
    <property type="match status" value="1"/>
</dbReference>
<evidence type="ECO:0000256" key="1">
    <source>
        <dbReference type="ARBA" id="ARBA00004571"/>
    </source>
</evidence>
<dbReference type="InterPro" id="IPR036942">
    <property type="entry name" value="Beta-barrel_TonB_sf"/>
</dbReference>
<organism evidence="16 17">
    <name type="scientific">Burkholderia ubonensis</name>
    <dbReference type="NCBI Taxonomy" id="101571"/>
    <lineage>
        <taxon>Bacteria</taxon>
        <taxon>Pseudomonadati</taxon>
        <taxon>Pseudomonadota</taxon>
        <taxon>Betaproteobacteria</taxon>
        <taxon>Burkholderiales</taxon>
        <taxon>Burkholderiaceae</taxon>
        <taxon>Burkholderia</taxon>
        <taxon>Burkholderia cepacia complex</taxon>
    </lineage>
</organism>
<evidence type="ECO:0000259" key="15">
    <source>
        <dbReference type="SMART" id="SM00965"/>
    </source>
</evidence>
<keyword evidence="5" id="KW-0410">Iron transport</keyword>
<dbReference type="InterPro" id="IPR012910">
    <property type="entry name" value="Plug_dom"/>
</dbReference>
<dbReference type="InterPro" id="IPR010105">
    <property type="entry name" value="TonB_sidphr_rcpt"/>
</dbReference>
<dbReference type="Pfam" id="PF07715">
    <property type="entry name" value="Plug"/>
    <property type="match status" value="1"/>
</dbReference>
<keyword evidence="11 12" id="KW-0998">Cell outer membrane</keyword>
<evidence type="ECO:0000256" key="11">
    <source>
        <dbReference type="ARBA" id="ARBA00023237"/>
    </source>
</evidence>
<dbReference type="SUPFAM" id="SSF56935">
    <property type="entry name" value="Porins"/>
    <property type="match status" value="1"/>
</dbReference>
<comment type="similarity">
    <text evidence="2 12 13">Belongs to the TonB-dependent receptor family.</text>
</comment>
<dbReference type="InterPro" id="IPR039426">
    <property type="entry name" value="TonB-dep_rcpt-like"/>
</dbReference>
<keyword evidence="6 12" id="KW-0812">Transmembrane</keyword>
<dbReference type="Pfam" id="PF00593">
    <property type="entry name" value="TonB_dep_Rec_b-barrel"/>
    <property type="match status" value="1"/>
</dbReference>
<keyword evidence="10 16" id="KW-0675">Receptor</keyword>
<evidence type="ECO:0000313" key="16">
    <source>
        <dbReference type="EMBL" id="AOK23057.1"/>
    </source>
</evidence>
<dbReference type="Gene3D" id="2.170.130.10">
    <property type="entry name" value="TonB-dependent receptor, plug domain"/>
    <property type="match status" value="1"/>
</dbReference>
<dbReference type="Pfam" id="PF07660">
    <property type="entry name" value="STN"/>
    <property type="match status" value="1"/>
</dbReference>
<dbReference type="EMBL" id="CP013446">
    <property type="protein sequence ID" value="AOK23057.1"/>
    <property type="molecule type" value="Genomic_DNA"/>
</dbReference>
<accession>A0AAU8UC31</accession>
<dbReference type="CDD" id="cd01347">
    <property type="entry name" value="ligand_gated_channel"/>
    <property type="match status" value="1"/>
</dbReference>
<dbReference type="GO" id="GO:0009279">
    <property type="term" value="C:cell outer membrane"/>
    <property type="evidence" value="ECO:0007669"/>
    <property type="project" value="UniProtKB-SubCell"/>
</dbReference>
<feature type="compositionally biased region" description="Low complexity" evidence="14">
    <location>
        <begin position="30"/>
        <end position="44"/>
    </location>
</feature>
<keyword evidence="4 12" id="KW-1134">Transmembrane beta strand</keyword>
<evidence type="ECO:0000256" key="14">
    <source>
        <dbReference type="SAM" id="MobiDB-lite"/>
    </source>
</evidence>
<protein>
    <submittedName>
        <fullName evidence="16">TonB-dependent receptor</fullName>
    </submittedName>
</protein>
<dbReference type="Proteomes" id="UP000095100">
    <property type="component" value="Chromosome 1"/>
</dbReference>
<evidence type="ECO:0000256" key="7">
    <source>
        <dbReference type="ARBA" id="ARBA00023004"/>
    </source>
</evidence>
<evidence type="ECO:0000256" key="5">
    <source>
        <dbReference type="ARBA" id="ARBA00022496"/>
    </source>
</evidence>
<evidence type="ECO:0000256" key="9">
    <source>
        <dbReference type="ARBA" id="ARBA00023136"/>
    </source>
</evidence>
<evidence type="ECO:0000313" key="17">
    <source>
        <dbReference type="Proteomes" id="UP000095100"/>
    </source>
</evidence>
<evidence type="ECO:0000256" key="13">
    <source>
        <dbReference type="RuleBase" id="RU003357"/>
    </source>
</evidence>